<dbReference type="PANTHER" id="PTHR24198">
    <property type="entry name" value="ANKYRIN REPEAT AND PROTEIN KINASE DOMAIN-CONTAINING PROTEIN"/>
    <property type="match status" value="1"/>
</dbReference>
<evidence type="ECO:0000256" key="4">
    <source>
        <dbReference type="ARBA" id="ARBA00022833"/>
    </source>
</evidence>
<dbReference type="SMART" id="SM00248">
    <property type="entry name" value="ANK"/>
    <property type="match status" value="4"/>
</dbReference>
<dbReference type="Pfam" id="PF00023">
    <property type="entry name" value="Ank"/>
    <property type="match status" value="1"/>
</dbReference>
<feature type="compositionally biased region" description="Basic and acidic residues" evidence="7">
    <location>
        <begin position="172"/>
        <end position="183"/>
    </location>
</feature>
<dbReference type="InterPro" id="IPR002110">
    <property type="entry name" value="Ankyrin_rpt"/>
</dbReference>
<keyword evidence="3" id="KW-0863">Zinc-finger</keyword>
<comment type="caution">
    <text evidence="8">The sequence shown here is derived from an EMBL/GenBank/DDBJ whole genome shotgun (WGS) entry which is preliminary data.</text>
</comment>
<dbReference type="PROSITE" id="PS50088">
    <property type="entry name" value="ANK_REPEAT"/>
    <property type="match status" value="1"/>
</dbReference>
<accession>A0ABR2JY08</accession>
<evidence type="ECO:0000256" key="5">
    <source>
        <dbReference type="ARBA" id="ARBA00023043"/>
    </source>
</evidence>
<name>A0ABR2JY08_9EUKA</name>
<gene>
    <name evidence="8" type="ORF">M9Y10_045991</name>
</gene>
<dbReference type="PROSITE" id="PS00518">
    <property type="entry name" value="ZF_RING_1"/>
    <property type="match status" value="1"/>
</dbReference>
<sequence length="444" mass="49822">MNDSNSLMNNIVDFIINGFLLQFKQTIVGPCDINRFLLPEIIINPVPSVSGVKVCNSICGPTMLILSVLCERPDFVKFILSQNPDLSIKVNGYNALHYSALTKDIECLKILLTCPFYQKNISAPISEPGIDNSTTNALHIAVSNKNIASAALLLDELPKSVQYFNDKVKIEQNSHNEGKKPDYINEDEESNNESIIDYDDDDDDDNDNDDDDDYQIHDGIDVNSKTSHGSTSLHIAAYMRDIDMCHLLLNFSADISIKDSKGRTASQIALSTRSKIGNKISNLIQNPPEEIPKTLFQIQYPHTKNPSQRTVHLVEHNPDKKDTSASKNKKRQYFSSSSSDSSSDSDDDNDNSIQMKKRKKKNKDTETPKLLKMLIQKIDSLNTRIAILEDSVSNVTEPPPQIHSQIIQVHQCIGCNSTYTRMCPTCHHYFCSKCMNLPTIHKCV</sequence>
<dbReference type="Proteomes" id="UP001470230">
    <property type="component" value="Unassembled WGS sequence"/>
</dbReference>
<dbReference type="Gene3D" id="1.25.40.20">
    <property type="entry name" value="Ankyrin repeat-containing domain"/>
    <property type="match status" value="2"/>
</dbReference>
<organism evidence="8 9">
    <name type="scientific">Tritrichomonas musculus</name>
    <dbReference type="NCBI Taxonomy" id="1915356"/>
    <lineage>
        <taxon>Eukaryota</taxon>
        <taxon>Metamonada</taxon>
        <taxon>Parabasalia</taxon>
        <taxon>Tritrichomonadida</taxon>
        <taxon>Tritrichomonadidae</taxon>
        <taxon>Tritrichomonas</taxon>
    </lineage>
</organism>
<dbReference type="Pfam" id="PF12796">
    <property type="entry name" value="Ank_2"/>
    <property type="match status" value="1"/>
</dbReference>
<dbReference type="InterPro" id="IPR036770">
    <property type="entry name" value="Ankyrin_rpt-contain_sf"/>
</dbReference>
<feature type="repeat" description="ANK" evidence="6">
    <location>
        <begin position="228"/>
        <end position="260"/>
    </location>
</feature>
<keyword evidence="4" id="KW-0862">Zinc</keyword>
<protein>
    <submittedName>
        <fullName evidence="8">Uncharacterized protein</fullName>
    </submittedName>
</protein>
<feature type="region of interest" description="Disordered" evidence="7">
    <location>
        <begin position="316"/>
        <end position="365"/>
    </location>
</feature>
<evidence type="ECO:0000313" key="9">
    <source>
        <dbReference type="Proteomes" id="UP001470230"/>
    </source>
</evidence>
<keyword evidence="1" id="KW-0479">Metal-binding</keyword>
<keyword evidence="5 6" id="KW-0040">ANK repeat</keyword>
<keyword evidence="9" id="KW-1185">Reference proteome</keyword>
<evidence type="ECO:0000256" key="2">
    <source>
        <dbReference type="ARBA" id="ARBA00022737"/>
    </source>
</evidence>
<feature type="region of interest" description="Disordered" evidence="7">
    <location>
        <begin position="172"/>
        <end position="228"/>
    </location>
</feature>
<evidence type="ECO:0000313" key="8">
    <source>
        <dbReference type="EMBL" id="KAK8883341.1"/>
    </source>
</evidence>
<dbReference type="SUPFAM" id="SSF48403">
    <property type="entry name" value="Ankyrin repeat"/>
    <property type="match status" value="1"/>
</dbReference>
<evidence type="ECO:0000256" key="3">
    <source>
        <dbReference type="ARBA" id="ARBA00022771"/>
    </source>
</evidence>
<reference evidence="8 9" key="1">
    <citation type="submission" date="2024-04" db="EMBL/GenBank/DDBJ databases">
        <title>Tritrichomonas musculus Genome.</title>
        <authorList>
            <person name="Alves-Ferreira E."/>
            <person name="Grigg M."/>
            <person name="Lorenzi H."/>
            <person name="Galac M."/>
        </authorList>
    </citation>
    <scope>NUCLEOTIDE SEQUENCE [LARGE SCALE GENOMIC DNA]</scope>
    <source>
        <strain evidence="8 9">EAF2021</strain>
    </source>
</reference>
<evidence type="ECO:0000256" key="7">
    <source>
        <dbReference type="SAM" id="MobiDB-lite"/>
    </source>
</evidence>
<dbReference type="PROSITE" id="PS50297">
    <property type="entry name" value="ANK_REP_REGION"/>
    <property type="match status" value="1"/>
</dbReference>
<dbReference type="EMBL" id="JAPFFF010000009">
    <property type="protein sequence ID" value="KAK8883341.1"/>
    <property type="molecule type" value="Genomic_DNA"/>
</dbReference>
<evidence type="ECO:0000256" key="1">
    <source>
        <dbReference type="ARBA" id="ARBA00022723"/>
    </source>
</evidence>
<dbReference type="PANTHER" id="PTHR24198:SF165">
    <property type="entry name" value="ANKYRIN REPEAT-CONTAINING PROTEIN-RELATED"/>
    <property type="match status" value="1"/>
</dbReference>
<proteinExistence type="predicted"/>
<dbReference type="InterPro" id="IPR017907">
    <property type="entry name" value="Znf_RING_CS"/>
</dbReference>
<feature type="compositionally biased region" description="Acidic residues" evidence="7">
    <location>
        <begin position="184"/>
        <end position="213"/>
    </location>
</feature>
<keyword evidence="2" id="KW-0677">Repeat</keyword>
<evidence type="ECO:0000256" key="6">
    <source>
        <dbReference type="PROSITE-ProRule" id="PRU00023"/>
    </source>
</evidence>